<dbReference type="AlphaFoldDB" id="A0A7D9LVU6"/>
<dbReference type="OrthoDB" id="5987440at2759"/>
<dbReference type="Gene3D" id="1.10.340.70">
    <property type="match status" value="1"/>
</dbReference>
<keyword evidence="2" id="KW-1185">Reference proteome</keyword>
<name>A0A7D9LVU6_PARCT</name>
<proteinExistence type="predicted"/>
<sequence length="173" mass="19791">MFPVEMELLRRLKSNPTKREDVKDRKASLKRNSALCRLDPFIDKEGLVRVGGRIKRADVPFHVKHSAILPRKGHITSLIIQHYHQRVKHQGRGITLNEIREDGIWIIGATSAVAHHIAKCVTCRKLRVTVKLIVADPLLNERGKRSRVATILERPIQKLVVLLKVEDTENVEE</sequence>
<protein>
    <submittedName>
        <fullName evidence="1">Uncharacterized protein</fullName>
    </submittedName>
</protein>
<dbReference type="Proteomes" id="UP001152795">
    <property type="component" value="Unassembled WGS sequence"/>
</dbReference>
<gene>
    <name evidence="1" type="ORF">PACLA_8A005509</name>
</gene>
<evidence type="ECO:0000313" key="1">
    <source>
        <dbReference type="EMBL" id="CAB4039798.1"/>
    </source>
</evidence>
<dbReference type="EMBL" id="CACRXK020025877">
    <property type="protein sequence ID" value="CAB4039798.1"/>
    <property type="molecule type" value="Genomic_DNA"/>
</dbReference>
<dbReference type="PANTHER" id="PTHR47331">
    <property type="entry name" value="PHD-TYPE DOMAIN-CONTAINING PROTEIN"/>
    <property type="match status" value="1"/>
</dbReference>
<reference evidence="1" key="1">
    <citation type="submission" date="2020-04" db="EMBL/GenBank/DDBJ databases">
        <authorList>
            <person name="Alioto T."/>
            <person name="Alioto T."/>
            <person name="Gomez Garrido J."/>
        </authorList>
    </citation>
    <scope>NUCLEOTIDE SEQUENCE</scope>
    <source>
        <strain evidence="1">A484AB</strain>
    </source>
</reference>
<dbReference type="PANTHER" id="PTHR47331:SF5">
    <property type="entry name" value="RIBONUCLEASE H"/>
    <property type="match status" value="1"/>
</dbReference>
<accession>A0A7D9LVU6</accession>
<evidence type="ECO:0000313" key="2">
    <source>
        <dbReference type="Proteomes" id="UP001152795"/>
    </source>
</evidence>
<comment type="caution">
    <text evidence="1">The sequence shown here is derived from an EMBL/GenBank/DDBJ whole genome shotgun (WGS) entry which is preliminary data.</text>
</comment>
<organism evidence="1 2">
    <name type="scientific">Paramuricea clavata</name>
    <name type="common">Red gorgonian</name>
    <name type="synonym">Violescent sea-whip</name>
    <dbReference type="NCBI Taxonomy" id="317549"/>
    <lineage>
        <taxon>Eukaryota</taxon>
        <taxon>Metazoa</taxon>
        <taxon>Cnidaria</taxon>
        <taxon>Anthozoa</taxon>
        <taxon>Octocorallia</taxon>
        <taxon>Malacalcyonacea</taxon>
        <taxon>Plexauridae</taxon>
        <taxon>Paramuricea</taxon>
    </lineage>
</organism>